<evidence type="ECO:0000313" key="4">
    <source>
        <dbReference type="EMBL" id="GAF91080.1"/>
    </source>
</evidence>
<dbReference type="GO" id="GO:0005739">
    <property type="term" value="C:mitochondrion"/>
    <property type="evidence" value="ECO:0007669"/>
    <property type="project" value="TreeGrafter"/>
</dbReference>
<feature type="domain" description="Glutamate/phenylalanine/leucine/valine/L-tryptophan dehydrogenase C-terminal" evidence="3">
    <location>
        <begin position="2"/>
        <end position="84"/>
    </location>
</feature>
<feature type="non-terminal residue" evidence="4">
    <location>
        <position position="87"/>
    </location>
</feature>
<dbReference type="InterPro" id="IPR006096">
    <property type="entry name" value="Glu/Leu/Phe/Val/Trp_DH_C"/>
</dbReference>
<proteinExistence type="predicted"/>
<name>X0URI2_9ZZZZ</name>
<dbReference type="PANTHER" id="PTHR11606">
    <property type="entry name" value="GLUTAMATE DEHYDROGENASE"/>
    <property type="match status" value="1"/>
</dbReference>
<dbReference type="EMBL" id="BARS01014205">
    <property type="protein sequence ID" value="GAF91080.1"/>
    <property type="molecule type" value="Genomic_DNA"/>
</dbReference>
<feature type="non-terminal residue" evidence="4">
    <location>
        <position position="1"/>
    </location>
</feature>
<dbReference type="GO" id="GO:0006538">
    <property type="term" value="P:L-glutamate catabolic process"/>
    <property type="evidence" value="ECO:0007669"/>
    <property type="project" value="TreeGrafter"/>
</dbReference>
<keyword evidence="2" id="KW-0520">NAD</keyword>
<reference evidence="4" key="1">
    <citation type="journal article" date="2014" name="Front. Microbiol.">
        <title>High frequency of phylogenetically diverse reductive dehalogenase-homologous genes in deep subseafloor sedimentary metagenomes.</title>
        <authorList>
            <person name="Kawai M."/>
            <person name="Futagami T."/>
            <person name="Toyoda A."/>
            <person name="Takaki Y."/>
            <person name="Nishi S."/>
            <person name="Hori S."/>
            <person name="Arai W."/>
            <person name="Tsubouchi T."/>
            <person name="Morono Y."/>
            <person name="Uchiyama I."/>
            <person name="Ito T."/>
            <person name="Fujiyama A."/>
            <person name="Inagaki F."/>
            <person name="Takami H."/>
        </authorList>
    </citation>
    <scope>NUCLEOTIDE SEQUENCE</scope>
    <source>
        <strain evidence="4">Expedition CK06-06</strain>
    </source>
</reference>
<dbReference type="InterPro" id="IPR036291">
    <property type="entry name" value="NAD(P)-bd_dom_sf"/>
</dbReference>
<accession>X0URI2</accession>
<keyword evidence="1" id="KW-0560">Oxidoreductase</keyword>
<comment type="caution">
    <text evidence="4">The sequence shown here is derived from an EMBL/GenBank/DDBJ whole genome shotgun (WGS) entry which is preliminary data.</text>
</comment>
<evidence type="ECO:0000256" key="2">
    <source>
        <dbReference type="ARBA" id="ARBA00023027"/>
    </source>
</evidence>
<dbReference type="PANTHER" id="PTHR11606:SF24">
    <property type="entry name" value="NAD-SPECIFIC GLUTAMATE DEHYDROGENASE"/>
    <property type="match status" value="1"/>
</dbReference>
<dbReference type="GO" id="GO:0004352">
    <property type="term" value="F:glutamate dehydrogenase (NAD+) activity"/>
    <property type="evidence" value="ECO:0007669"/>
    <property type="project" value="TreeGrafter"/>
</dbReference>
<evidence type="ECO:0000256" key="1">
    <source>
        <dbReference type="ARBA" id="ARBA00023002"/>
    </source>
</evidence>
<sequence length="87" mass="10008">RKGVEMLPDLIANSGGVTVSYFEWVQNIQQFAWKEDRISDELHEILQRSFTKVVDFAGEHQCSLRQACFALALSRVYQASKARGYIR</sequence>
<dbReference type="Gene3D" id="3.40.50.720">
    <property type="entry name" value="NAD(P)-binding Rossmann-like Domain"/>
    <property type="match status" value="1"/>
</dbReference>
<protein>
    <recommendedName>
        <fullName evidence="3">Glutamate/phenylalanine/leucine/valine/L-tryptophan dehydrogenase C-terminal domain-containing protein</fullName>
    </recommendedName>
</protein>
<gene>
    <name evidence="4" type="ORF">S01H1_24127</name>
</gene>
<organism evidence="4">
    <name type="scientific">marine sediment metagenome</name>
    <dbReference type="NCBI Taxonomy" id="412755"/>
    <lineage>
        <taxon>unclassified sequences</taxon>
        <taxon>metagenomes</taxon>
        <taxon>ecological metagenomes</taxon>
    </lineage>
</organism>
<dbReference type="AlphaFoldDB" id="X0URI2"/>
<evidence type="ECO:0000259" key="3">
    <source>
        <dbReference type="Pfam" id="PF00208"/>
    </source>
</evidence>
<dbReference type="SUPFAM" id="SSF51735">
    <property type="entry name" value="NAD(P)-binding Rossmann-fold domains"/>
    <property type="match status" value="1"/>
</dbReference>
<dbReference type="Pfam" id="PF00208">
    <property type="entry name" value="ELFV_dehydrog"/>
    <property type="match status" value="1"/>
</dbReference>